<evidence type="ECO:0000256" key="4">
    <source>
        <dbReference type="ARBA" id="ARBA00022691"/>
    </source>
</evidence>
<dbReference type="GeneID" id="63782573"/>
<evidence type="ECO:0000256" key="6">
    <source>
        <dbReference type="ARBA" id="ARBA00022884"/>
    </source>
</evidence>
<evidence type="ECO:0000256" key="1">
    <source>
        <dbReference type="ARBA" id="ARBA00022555"/>
    </source>
</evidence>
<keyword evidence="3 12" id="KW-0808">Transferase</keyword>
<dbReference type="RefSeq" id="XP_040723047.1">
    <property type="nucleotide sequence ID" value="XM_040865974.1"/>
</dbReference>
<evidence type="ECO:0000256" key="5">
    <source>
        <dbReference type="ARBA" id="ARBA00022694"/>
    </source>
</evidence>
<evidence type="ECO:0000256" key="3">
    <source>
        <dbReference type="ARBA" id="ARBA00022679"/>
    </source>
</evidence>
<dbReference type="Proteomes" id="UP000193685">
    <property type="component" value="Unassembled WGS sequence"/>
</dbReference>
<evidence type="ECO:0000256" key="10">
    <source>
        <dbReference type="ARBA" id="ARBA00082896"/>
    </source>
</evidence>
<evidence type="ECO:0000256" key="11">
    <source>
        <dbReference type="ARBA" id="ARBA00083299"/>
    </source>
</evidence>
<dbReference type="FunFam" id="3.30.56.70:FF:000001">
    <property type="entry name" value="tRNA (guanine(26)-N(2))-dimethyltransferase"/>
    <property type="match status" value="1"/>
</dbReference>
<proteinExistence type="inferred from homology"/>
<dbReference type="GO" id="GO:0002940">
    <property type="term" value="P:tRNA N2-guanine methylation"/>
    <property type="evidence" value="ECO:0007669"/>
    <property type="project" value="TreeGrafter"/>
</dbReference>
<dbReference type="SUPFAM" id="SSF53335">
    <property type="entry name" value="S-adenosyl-L-methionine-dependent methyltransferases"/>
    <property type="match status" value="1"/>
</dbReference>
<dbReference type="GO" id="GO:0160104">
    <property type="term" value="F:tRNA (guanine(26)-N2)-dimethyltransferase activity"/>
    <property type="evidence" value="ECO:0007669"/>
    <property type="project" value="UniProtKB-EC"/>
</dbReference>
<dbReference type="InterPro" id="IPR042296">
    <property type="entry name" value="tRNA_met_Trm1_C"/>
</dbReference>
<accession>A0A1Y2F1A6</accession>
<evidence type="ECO:0000256" key="13">
    <source>
        <dbReference type="SAM" id="MobiDB-lite"/>
    </source>
</evidence>
<dbReference type="PANTHER" id="PTHR10631">
    <property type="entry name" value="N 2 ,N 2 -DIMETHYLGUANOSINE TRNA METHYLTRANSFERASE"/>
    <property type="match status" value="1"/>
</dbReference>
<keyword evidence="5 12" id="KW-0819">tRNA processing</keyword>
<protein>
    <recommendedName>
        <fullName evidence="7">tRNA (guanine(26)-N(2))-dimethyltransferase</fullName>
        <ecNumber evidence="7">2.1.1.216</ecNumber>
    </recommendedName>
    <alternativeName>
        <fullName evidence="10">tRNA 2,2-dimethylguanosine-26 methyltransferase</fullName>
    </alternativeName>
    <alternativeName>
        <fullName evidence="9">tRNA(guanine-26,N(2)-N(2)) methyltransferase</fullName>
    </alternativeName>
    <alternativeName>
        <fullName evidence="11">tRNA(m(2,2)G26)dimethyltransferase</fullName>
    </alternativeName>
</protein>
<keyword evidence="4 12" id="KW-0949">S-adenosyl-L-methionine</keyword>
<dbReference type="Pfam" id="PF02005">
    <property type="entry name" value="TRM"/>
    <property type="match status" value="1"/>
</dbReference>
<keyword evidence="1 12" id="KW-0820">tRNA-binding</keyword>
<dbReference type="GO" id="GO:0005634">
    <property type="term" value="C:nucleus"/>
    <property type="evidence" value="ECO:0007669"/>
    <property type="project" value="TreeGrafter"/>
</dbReference>
<dbReference type="AlphaFoldDB" id="A0A1Y2F1A6"/>
<evidence type="ECO:0000313" key="15">
    <source>
        <dbReference type="Proteomes" id="UP000193685"/>
    </source>
</evidence>
<sequence>MYGGLLHDPEFVDSILSLVKEEEGKDKSAIATLPRIKGMLTLAREELATPHYWSLSRMSKVLHTQLPTQAVFKSALLNAGYKVSESHTGPGALKTDAPGEFLWDVMRAWIKLHPIREISIQPNTPGASILSRREPRQPINFDMHPEAKAVRKEKITRFPLNPTENWGPKSAARNTNKDTGKITKRKHSQSEH</sequence>
<comment type="catalytic activity">
    <reaction evidence="8">
        <text>guanosine(26) in tRNA + 2 S-adenosyl-L-methionine = N(2)-dimethylguanosine(26) in tRNA + 2 S-adenosyl-L-homocysteine + 2 H(+)</text>
        <dbReference type="Rhea" id="RHEA:43140"/>
        <dbReference type="Rhea" id="RHEA-COMP:10359"/>
        <dbReference type="Rhea" id="RHEA-COMP:10360"/>
        <dbReference type="ChEBI" id="CHEBI:15378"/>
        <dbReference type="ChEBI" id="CHEBI:57856"/>
        <dbReference type="ChEBI" id="CHEBI:59789"/>
        <dbReference type="ChEBI" id="CHEBI:74269"/>
        <dbReference type="ChEBI" id="CHEBI:74513"/>
        <dbReference type="EC" id="2.1.1.216"/>
    </reaction>
</comment>
<gene>
    <name evidence="14" type="ORF">BCR37DRAFT_118603</name>
</gene>
<keyword evidence="2 12" id="KW-0489">Methyltransferase</keyword>
<dbReference type="PROSITE" id="PS51626">
    <property type="entry name" value="SAM_MT_TRM1"/>
    <property type="match status" value="1"/>
</dbReference>
<dbReference type="STRING" id="56484.A0A1Y2F1A6"/>
<dbReference type="InterPro" id="IPR002905">
    <property type="entry name" value="Trm1"/>
</dbReference>
<evidence type="ECO:0000313" key="14">
    <source>
        <dbReference type="EMBL" id="ORY77662.1"/>
    </source>
</evidence>
<organism evidence="14 15">
    <name type="scientific">Protomyces lactucae-debilis</name>
    <dbReference type="NCBI Taxonomy" id="2754530"/>
    <lineage>
        <taxon>Eukaryota</taxon>
        <taxon>Fungi</taxon>
        <taxon>Dikarya</taxon>
        <taxon>Ascomycota</taxon>
        <taxon>Taphrinomycotina</taxon>
        <taxon>Taphrinomycetes</taxon>
        <taxon>Taphrinales</taxon>
        <taxon>Protomycetaceae</taxon>
        <taxon>Protomyces</taxon>
    </lineage>
</organism>
<dbReference type="GO" id="GO:0000049">
    <property type="term" value="F:tRNA binding"/>
    <property type="evidence" value="ECO:0007669"/>
    <property type="project" value="UniProtKB-UniRule"/>
</dbReference>
<keyword evidence="15" id="KW-1185">Reference proteome</keyword>
<dbReference type="InterPro" id="IPR029063">
    <property type="entry name" value="SAM-dependent_MTases_sf"/>
</dbReference>
<keyword evidence="6 12" id="KW-0694">RNA-binding</keyword>
<evidence type="ECO:0000256" key="9">
    <source>
        <dbReference type="ARBA" id="ARBA00077143"/>
    </source>
</evidence>
<name>A0A1Y2F1A6_PROLT</name>
<dbReference type="EMBL" id="MCFI01000019">
    <property type="protein sequence ID" value="ORY77662.1"/>
    <property type="molecule type" value="Genomic_DNA"/>
</dbReference>
<comment type="caution">
    <text evidence="14">The sequence shown here is derived from an EMBL/GenBank/DDBJ whole genome shotgun (WGS) entry which is preliminary data.</text>
</comment>
<dbReference type="OrthoDB" id="6349953at2759"/>
<feature type="compositionally biased region" description="Basic residues" evidence="13">
    <location>
        <begin position="182"/>
        <end position="192"/>
    </location>
</feature>
<comment type="similarity">
    <text evidence="12">Belongs to the class I-like SAM-binding methyltransferase superfamily. Trm1 family.</text>
</comment>
<evidence type="ECO:0000256" key="8">
    <source>
        <dbReference type="ARBA" id="ARBA00051897"/>
    </source>
</evidence>
<dbReference type="Gene3D" id="3.30.56.70">
    <property type="entry name" value="N2,N2-dimethylguanosine tRNA methyltransferase, C-terminal domain"/>
    <property type="match status" value="1"/>
</dbReference>
<evidence type="ECO:0000256" key="2">
    <source>
        <dbReference type="ARBA" id="ARBA00022603"/>
    </source>
</evidence>
<reference evidence="14 15" key="1">
    <citation type="submission" date="2016-07" db="EMBL/GenBank/DDBJ databases">
        <title>Pervasive Adenine N6-methylation of Active Genes in Fungi.</title>
        <authorList>
            <consortium name="DOE Joint Genome Institute"/>
            <person name="Mondo S.J."/>
            <person name="Dannebaum R.O."/>
            <person name="Kuo R.C."/>
            <person name="Labutti K."/>
            <person name="Haridas S."/>
            <person name="Kuo A."/>
            <person name="Salamov A."/>
            <person name="Ahrendt S.R."/>
            <person name="Lipzen A."/>
            <person name="Sullivan W."/>
            <person name="Andreopoulos W.B."/>
            <person name="Clum A."/>
            <person name="Lindquist E."/>
            <person name="Daum C."/>
            <person name="Ramamoorthy G.K."/>
            <person name="Gryganskyi A."/>
            <person name="Culley D."/>
            <person name="Magnuson J.K."/>
            <person name="James T.Y."/>
            <person name="O'Malley M.A."/>
            <person name="Stajich J.E."/>
            <person name="Spatafora J.W."/>
            <person name="Visel A."/>
            <person name="Grigoriev I.V."/>
        </authorList>
    </citation>
    <scope>NUCLEOTIDE SEQUENCE [LARGE SCALE GENOMIC DNA]</scope>
    <source>
        <strain evidence="14 15">12-1054</strain>
    </source>
</reference>
<evidence type="ECO:0000256" key="12">
    <source>
        <dbReference type="PROSITE-ProRule" id="PRU00958"/>
    </source>
</evidence>
<dbReference type="PANTHER" id="PTHR10631:SF3">
    <property type="entry name" value="TRNA (GUANINE(26)-N(2))-DIMETHYLTRANSFERASE"/>
    <property type="match status" value="1"/>
</dbReference>
<evidence type="ECO:0000256" key="7">
    <source>
        <dbReference type="ARBA" id="ARBA00039099"/>
    </source>
</evidence>
<dbReference type="EC" id="2.1.1.216" evidence="7"/>
<feature type="region of interest" description="Disordered" evidence="13">
    <location>
        <begin position="152"/>
        <end position="192"/>
    </location>
</feature>